<keyword evidence="2" id="KW-1185">Reference proteome</keyword>
<dbReference type="OMA" id="FQTSCER"/>
<dbReference type="RefSeq" id="XP_009516384.1">
    <property type="nucleotide sequence ID" value="XM_009518089.1"/>
</dbReference>
<feature type="non-terminal residue" evidence="1">
    <location>
        <position position="1"/>
    </location>
</feature>
<dbReference type="EMBL" id="JH159151">
    <property type="protein sequence ID" value="EGZ29109.1"/>
    <property type="molecule type" value="Genomic_DNA"/>
</dbReference>
<protein>
    <submittedName>
        <fullName evidence="1">Uncharacterized protein</fullName>
    </submittedName>
</protein>
<dbReference type="SMR" id="G4YHK4"/>
<dbReference type="KEGG" id="psoj:PHYSODRAFT_454117"/>
<reference evidence="1 2" key="1">
    <citation type="journal article" date="2006" name="Science">
        <title>Phytophthora genome sequences uncover evolutionary origins and mechanisms of pathogenesis.</title>
        <authorList>
            <person name="Tyler B.M."/>
            <person name="Tripathy S."/>
            <person name="Zhang X."/>
            <person name="Dehal P."/>
            <person name="Jiang R.H."/>
            <person name="Aerts A."/>
            <person name="Arredondo F.D."/>
            <person name="Baxter L."/>
            <person name="Bensasson D."/>
            <person name="Beynon J.L."/>
            <person name="Chapman J."/>
            <person name="Damasceno C.M."/>
            <person name="Dorrance A.E."/>
            <person name="Dou D."/>
            <person name="Dickerman A.W."/>
            <person name="Dubchak I.L."/>
            <person name="Garbelotto M."/>
            <person name="Gijzen M."/>
            <person name="Gordon S.G."/>
            <person name="Govers F."/>
            <person name="Grunwald N.J."/>
            <person name="Huang W."/>
            <person name="Ivors K.L."/>
            <person name="Jones R.W."/>
            <person name="Kamoun S."/>
            <person name="Krampis K."/>
            <person name="Lamour K.H."/>
            <person name="Lee M.K."/>
            <person name="McDonald W.H."/>
            <person name="Medina M."/>
            <person name="Meijer H.J."/>
            <person name="Nordberg E.K."/>
            <person name="Maclean D.J."/>
            <person name="Ospina-Giraldo M.D."/>
            <person name="Morris P.F."/>
            <person name="Phuntumart V."/>
            <person name="Putnam N.H."/>
            <person name="Rash S."/>
            <person name="Rose J.K."/>
            <person name="Sakihama Y."/>
            <person name="Salamov A.A."/>
            <person name="Savidor A."/>
            <person name="Scheuring C.F."/>
            <person name="Smith B.M."/>
            <person name="Sobral B.W."/>
            <person name="Terry A."/>
            <person name="Torto-Alalibo T.A."/>
            <person name="Win J."/>
            <person name="Xu Z."/>
            <person name="Zhang H."/>
            <person name="Grigoriev I.V."/>
            <person name="Rokhsar D.S."/>
            <person name="Boore J.L."/>
        </authorList>
    </citation>
    <scope>NUCLEOTIDE SEQUENCE [LARGE SCALE GENOMIC DNA]</scope>
    <source>
        <strain evidence="1 2">P6497</strain>
    </source>
</reference>
<feature type="non-terminal residue" evidence="1">
    <location>
        <position position="152"/>
    </location>
</feature>
<dbReference type="AlphaFoldDB" id="G4YHK4"/>
<evidence type="ECO:0000313" key="2">
    <source>
        <dbReference type="Proteomes" id="UP000002640"/>
    </source>
</evidence>
<dbReference type="GeneID" id="20653022"/>
<sequence length="152" mass="17670">SIERALSRVRQLCSQMNEFQTSCERLYGRLQSLFKEILSAQQRPLATRESLVRYAKILSLYQRFLVCHRAKGFVHRVIAHQTLVGELRRLNEDVSVLFNSMGIEPHTDWQDPVEKDSRVLSVMTSDTSAVLHELQEPRAQVEAWLTLKFEVE</sequence>
<evidence type="ECO:0000313" key="1">
    <source>
        <dbReference type="EMBL" id="EGZ29109.1"/>
    </source>
</evidence>
<organism evidence="1 2">
    <name type="scientific">Phytophthora sojae (strain P6497)</name>
    <name type="common">Soybean stem and root rot agent</name>
    <name type="synonym">Phytophthora megasperma f. sp. glycines</name>
    <dbReference type="NCBI Taxonomy" id="1094619"/>
    <lineage>
        <taxon>Eukaryota</taxon>
        <taxon>Sar</taxon>
        <taxon>Stramenopiles</taxon>
        <taxon>Oomycota</taxon>
        <taxon>Peronosporomycetes</taxon>
        <taxon>Peronosporales</taxon>
        <taxon>Peronosporaceae</taxon>
        <taxon>Phytophthora</taxon>
    </lineage>
</organism>
<accession>G4YHK4</accession>
<dbReference type="Proteomes" id="UP000002640">
    <property type="component" value="Unassembled WGS sequence"/>
</dbReference>
<gene>
    <name evidence="1" type="ORF">PHYSODRAFT_454117</name>
</gene>
<name>G4YHK4_PHYSP</name>
<proteinExistence type="predicted"/>
<dbReference type="InParanoid" id="G4YHK4"/>